<evidence type="ECO:0000256" key="10">
    <source>
        <dbReference type="ARBA" id="ARBA00023242"/>
    </source>
</evidence>
<evidence type="ECO:0000256" key="9">
    <source>
        <dbReference type="ARBA" id="ARBA00023186"/>
    </source>
</evidence>
<dbReference type="GO" id="GO:0005737">
    <property type="term" value="C:cytoplasm"/>
    <property type="evidence" value="ECO:0007669"/>
    <property type="project" value="UniProtKB-SubCell"/>
</dbReference>
<dbReference type="SUPFAM" id="SSF48452">
    <property type="entry name" value="TPR-like"/>
    <property type="match status" value="3"/>
</dbReference>
<comment type="subcellular location">
    <subcellularLocation>
        <location evidence="2">Cytoplasm</location>
    </subcellularLocation>
    <subcellularLocation>
        <location evidence="1">Nucleus</location>
    </subcellularLocation>
</comment>
<dbReference type="GO" id="GO:0051879">
    <property type="term" value="F:Hsp90 protein binding"/>
    <property type="evidence" value="ECO:0007669"/>
    <property type="project" value="TreeGrafter"/>
</dbReference>
<keyword evidence="5" id="KW-0677">Repeat</keyword>
<dbReference type="AlphaFoldDB" id="A0A2P2KBX0"/>
<dbReference type="GO" id="GO:0005634">
    <property type="term" value="C:nucleus"/>
    <property type="evidence" value="ECO:0007669"/>
    <property type="project" value="UniProtKB-SubCell"/>
</dbReference>
<evidence type="ECO:0000256" key="8">
    <source>
        <dbReference type="ARBA" id="ARBA00023016"/>
    </source>
</evidence>
<keyword evidence="4" id="KW-0597">Phosphoprotein</keyword>
<evidence type="ECO:0000259" key="13">
    <source>
        <dbReference type="SMART" id="SM00727"/>
    </source>
</evidence>
<keyword evidence="7" id="KW-0007">Acetylation</keyword>
<evidence type="ECO:0000256" key="4">
    <source>
        <dbReference type="ARBA" id="ARBA00022553"/>
    </source>
</evidence>
<keyword evidence="9" id="KW-0143">Chaperone</keyword>
<dbReference type="EMBL" id="GGEC01022754">
    <property type="protein sequence ID" value="MBX03238.1"/>
    <property type="molecule type" value="Transcribed_RNA"/>
</dbReference>
<keyword evidence="3" id="KW-0963">Cytoplasm</keyword>
<dbReference type="Pfam" id="PF17830">
    <property type="entry name" value="STI1-HOP_DP"/>
    <property type="match status" value="2"/>
</dbReference>
<dbReference type="InterPro" id="IPR011990">
    <property type="entry name" value="TPR-like_helical_dom_sf"/>
</dbReference>
<feature type="repeat" description="TPR" evidence="11">
    <location>
        <begin position="391"/>
        <end position="424"/>
    </location>
</feature>
<evidence type="ECO:0000256" key="11">
    <source>
        <dbReference type="PROSITE-ProRule" id="PRU00339"/>
    </source>
</evidence>
<dbReference type="FunFam" id="1.10.260.100:FF:000002">
    <property type="entry name" value="Stress-induced-phosphoprotein 1 (Hsp70/Hsp90-organizing)"/>
    <property type="match status" value="1"/>
</dbReference>
<feature type="repeat" description="TPR" evidence="11">
    <location>
        <begin position="70"/>
        <end position="103"/>
    </location>
</feature>
<evidence type="ECO:0000256" key="3">
    <source>
        <dbReference type="ARBA" id="ARBA00022490"/>
    </source>
</evidence>
<protein>
    <recommendedName>
        <fullName evidence="13">STI1 domain-containing protein</fullName>
    </recommendedName>
</protein>
<feature type="repeat" description="TPR" evidence="11">
    <location>
        <begin position="459"/>
        <end position="492"/>
    </location>
</feature>
<dbReference type="PANTHER" id="PTHR22904">
    <property type="entry name" value="TPR REPEAT CONTAINING PROTEIN"/>
    <property type="match status" value="1"/>
</dbReference>
<sequence>MADEAKAKGNAAFSAGDYSAAVKHFTEAISVSPDNHVLYSNRSAAHASLHNYADALADAKKTVELKPDWSKGYSRLGAAHFGLHQVQDAISAYKKGLEIDPNNEALKSGLADAQAAAGSRSRAAPPPSPFGDAFSGSEMWAKLTADPTMRMYLQQPDFVKMMQEIQKNPNNLNLYLKDQRVMQALGVLLNLKFRSPNAADDMEVPEAESPPSPPQSARKAKPAKEEKTQEPKPEPMEVSEEEKEVKQRKAQAVKEKELGNSSYKKKDFETAIVHYTKAMELDDEDISYLTNRAAVYLEMGNYEECIKDCDKAVERGRELRSDFKMIAKALTRKGTALVKIAKTSKDYEPAIETFQKALTEHRNPDTLKKLNDAEKAKKELEQQEYFDPKLADEEREKGNEYFKQQKYPEAVKHYTESLKRNPEDARAYSNRAACYTKLGALPEGLKDAEKCIELDPAFSKGYTRRGAIQFFMKEYDKALETYQEGLKHDPHNQELLDGVRRCVEQLNKASRGDLSPEELKERQAKAMQDPEIQNILSDPVMRQVLVDLQENPKAAQEHMKNPMVMNKIQKLVNAGIVQVR</sequence>
<dbReference type="SMART" id="SM00727">
    <property type="entry name" value="STI1"/>
    <property type="match status" value="2"/>
</dbReference>
<dbReference type="Gene3D" id="1.25.40.10">
    <property type="entry name" value="Tetratricopeptide repeat domain"/>
    <property type="match status" value="3"/>
</dbReference>
<dbReference type="FunFam" id="1.25.40.10:FF:000102">
    <property type="entry name" value="hsp70-Hsp90 organizing protein 3-like"/>
    <property type="match status" value="1"/>
</dbReference>
<dbReference type="PANTHER" id="PTHR22904:SF533">
    <property type="entry name" value="HSP70-HSP90 ORGANIZING PROTEIN 3"/>
    <property type="match status" value="1"/>
</dbReference>
<evidence type="ECO:0000256" key="1">
    <source>
        <dbReference type="ARBA" id="ARBA00004123"/>
    </source>
</evidence>
<evidence type="ECO:0000313" key="14">
    <source>
        <dbReference type="EMBL" id="MBX03238.1"/>
    </source>
</evidence>
<feature type="compositionally biased region" description="Basic and acidic residues" evidence="12">
    <location>
        <begin position="243"/>
        <end position="259"/>
    </location>
</feature>
<feature type="domain" description="STI1" evidence="13">
    <location>
        <begin position="136"/>
        <end position="175"/>
    </location>
</feature>
<keyword evidence="8" id="KW-0346">Stress response</keyword>
<accession>A0A2P2KBX0</accession>
<dbReference type="Pfam" id="PF00515">
    <property type="entry name" value="TPR_1"/>
    <property type="match status" value="2"/>
</dbReference>
<dbReference type="Gene3D" id="1.10.260.100">
    <property type="match status" value="2"/>
</dbReference>
<name>A0A2P2KBX0_RHIMU</name>
<dbReference type="FunFam" id="1.25.40.10:FF:000010">
    <property type="entry name" value="Stress-induced phosphoprotein 1"/>
    <property type="match status" value="1"/>
</dbReference>
<evidence type="ECO:0000256" key="5">
    <source>
        <dbReference type="ARBA" id="ARBA00022737"/>
    </source>
</evidence>
<feature type="domain" description="STI1" evidence="13">
    <location>
        <begin position="529"/>
        <end position="568"/>
    </location>
</feature>
<feature type="repeat" description="TPR" evidence="11">
    <location>
        <begin position="425"/>
        <end position="458"/>
    </location>
</feature>
<proteinExistence type="predicted"/>
<keyword evidence="10" id="KW-0539">Nucleus</keyword>
<feature type="region of interest" description="Disordered" evidence="12">
    <location>
        <begin position="201"/>
        <end position="259"/>
    </location>
</feature>
<evidence type="ECO:0000256" key="7">
    <source>
        <dbReference type="ARBA" id="ARBA00022990"/>
    </source>
</evidence>
<feature type="repeat" description="TPR" evidence="11">
    <location>
        <begin position="2"/>
        <end position="35"/>
    </location>
</feature>
<evidence type="ECO:0000256" key="2">
    <source>
        <dbReference type="ARBA" id="ARBA00004496"/>
    </source>
</evidence>
<dbReference type="InterPro" id="IPR006636">
    <property type="entry name" value="STI1_HS-bd"/>
</dbReference>
<dbReference type="Pfam" id="PF13181">
    <property type="entry name" value="TPR_8"/>
    <property type="match status" value="1"/>
</dbReference>
<dbReference type="InterPro" id="IPR041243">
    <property type="entry name" value="STI1/HOP_DP"/>
</dbReference>
<keyword evidence="6 11" id="KW-0802">TPR repeat</keyword>
<dbReference type="SMART" id="SM00028">
    <property type="entry name" value="TPR"/>
    <property type="match status" value="9"/>
</dbReference>
<evidence type="ECO:0000256" key="12">
    <source>
        <dbReference type="SAM" id="MobiDB-lite"/>
    </source>
</evidence>
<dbReference type="Pfam" id="PF13414">
    <property type="entry name" value="TPR_11"/>
    <property type="match status" value="1"/>
</dbReference>
<dbReference type="FunFam" id="1.25.40.10:FF:000020">
    <property type="entry name" value="Stress-induced phosphoprotein 1"/>
    <property type="match status" value="1"/>
</dbReference>
<evidence type="ECO:0000256" key="6">
    <source>
        <dbReference type="ARBA" id="ARBA00022803"/>
    </source>
</evidence>
<dbReference type="FunFam" id="1.10.260.100:FF:000004">
    <property type="entry name" value="Putative stress-induced-phosphoprotein 1"/>
    <property type="match status" value="1"/>
</dbReference>
<dbReference type="Pfam" id="PF13432">
    <property type="entry name" value="TPR_16"/>
    <property type="match status" value="1"/>
</dbReference>
<feature type="compositionally biased region" description="Basic and acidic residues" evidence="12">
    <location>
        <begin position="222"/>
        <end position="235"/>
    </location>
</feature>
<reference evidence="14" key="1">
    <citation type="submission" date="2018-02" db="EMBL/GenBank/DDBJ databases">
        <title>Rhizophora mucronata_Transcriptome.</title>
        <authorList>
            <person name="Meera S.P."/>
            <person name="Sreeshan A."/>
            <person name="Augustine A."/>
        </authorList>
    </citation>
    <scope>NUCLEOTIDE SEQUENCE</scope>
    <source>
        <tissue evidence="14">Leaf</tissue>
    </source>
</reference>
<feature type="repeat" description="TPR" evidence="11">
    <location>
        <begin position="252"/>
        <end position="285"/>
    </location>
</feature>
<dbReference type="InterPro" id="IPR019734">
    <property type="entry name" value="TPR_rpt"/>
</dbReference>
<organism evidence="14">
    <name type="scientific">Rhizophora mucronata</name>
    <name type="common">Asiatic mangrove</name>
    <dbReference type="NCBI Taxonomy" id="61149"/>
    <lineage>
        <taxon>Eukaryota</taxon>
        <taxon>Viridiplantae</taxon>
        <taxon>Streptophyta</taxon>
        <taxon>Embryophyta</taxon>
        <taxon>Tracheophyta</taxon>
        <taxon>Spermatophyta</taxon>
        <taxon>Magnoliopsida</taxon>
        <taxon>eudicotyledons</taxon>
        <taxon>Gunneridae</taxon>
        <taxon>Pentapetalae</taxon>
        <taxon>rosids</taxon>
        <taxon>fabids</taxon>
        <taxon>Malpighiales</taxon>
        <taxon>Rhizophoraceae</taxon>
        <taxon>Rhizophora</taxon>
    </lineage>
</organism>
<dbReference type="PROSITE" id="PS50005">
    <property type="entry name" value="TPR"/>
    <property type="match status" value="6"/>
</dbReference>